<comment type="subcellular location">
    <subcellularLocation>
        <location evidence="1">Nucleus</location>
    </subcellularLocation>
</comment>
<reference evidence="6" key="1">
    <citation type="submission" date="2022-06" db="EMBL/GenBank/DDBJ databases">
        <title>Complete genome sequences of two strains of the flax pathogen Septoria linicola.</title>
        <authorList>
            <person name="Lapalu N."/>
            <person name="Simon A."/>
            <person name="Demenou B."/>
            <person name="Paumier D."/>
            <person name="Guillot M.-P."/>
            <person name="Gout L."/>
            <person name="Valade R."/>
        </authorList>
    </citation>
    <scope>NUCLEOTIDE SEQUENCE</scope>
    <source>
        <strain evidence="6">SE15195</strain>
    </source>
</reference>
<organism evidence="6 7">
    <name type="scientific">Septoria linicola</name>
    <dbReference type="NCBI Taxonomy" id="215465"/>
    <lineage>
        <taxon>Eukaryota</taxon>
        <taxon>Fungi</taxon>
        <taxon>Dikarya</taxon>
        <taxon>Ascomycota</taxon>
        <taxon>Pezizomycotina</taxon>
        <taxon>Dothideomycetes</taxon>
        <taxon>Dothideomycetidae</taxon>
        <taxon>Mycosphaerellales</taxon>
        <taxon>Mycosphaerellaceae</taxon>
        <taxon>Septoria</taxon>
    </lineage>
</organism>
<evidence type="ECO:0000256" key="4">
    <source>
        <dbReference type="SAM" id="MobiDB-lite"/>
    </source>
</evidence>
<dbReference type="GO" id="GO:0006281">
    <property type="term" value="P:DNA repair"/>
    <property type="evidence" value="ECO:0007669"/>
    <property type="project" value="InterPro"/>
</dbReference>
<dbReference type="InterPro" id="IPR013882">
    <property type="entry name" value="Ctp1_C"/>
</dbReference>
<feature type="domain" description="DNA endonuclease activator Ctp1 C-terminal" evidence="5">
    <location>
        <begin position="452"/>
        <end position="561"/>
    </location>
</feature>
<name>A0A9Q9EHQ1_9PEZI</name>
<keyword evidence="2" id="KW-0227">DNA damage</keyword>
<dbReference type="GO" id="GO:0005634">
    <property type="term" value="C:nucleus"/>
    <property type="evidence" value="ECO:0007669"/>
    <property type="project" value="UniProtKB-SubCell"/>
</dbReference>
<evidence type="ECO:0000256" key="3">
    <source>
        <dbReference type="ARBA" id="ARBA00023242"/>
    </source>
</evidence>
<evidence type="ECO:0000313" key="7">
    <source>
        <dbReference type="Proteomes" id="UP001056384"/>
    </source>
</evidence>
<feature type="region of interest" description="Disordered" evidence="4">
    <location>
        <begin position="137"/>
        <end position="206"/>
    </location>
</feature>
<feature type="compositionally biased region" description="Basic and acidic residues" evidence="4">
    <location>
        <begin position="152"/>
        <end position="163"/>
    </location>
</feature>
<evidence type="ECO:0000259" key="5">
    <source>
        <dbReference type="Pfam" id="PF08573"/>
    </source>
</evidence>
<evidence type="ECO:0000256" key="2">
    <source>
        <dbReference type="ARBA" id="ARBA00022763"/>
    </source>
</evidence>
<feature type="region of interest" description="Disordered" evidence="4">
    <location>
        <begin position="394"/>
        <end position="424"/>
    </location>
</feature>
<keyword evidence="6" id="KW-0540">Nuclease</keyword>
<keyword evidence="6" id="KW-0378">Hydrolase</keyword>
<proteinExistence type="predicted"/>
<feature type="compositionally biased region" description="Basic and acidic residues" evidence="4">
    <location>
        <begin position="184"/>
        <end position="193"/>
    </location>
</feature>
<keyword evidence="7" id="KW-1185">Reference proteome</keyword>
<keyword evidence="3" id="KW-0539">Nucleus</keyword>
<gene>
    <name evidence="6" type="ORF">Slin15195_G028520</name>
</gene>
<protein>
    <submittedName>
        <fullName evidence="6">DNA endonuclease activator Ctp1</fullName>
    </submittedName>
</protein>
<dbReference type="EMBL" id="CP099419">
    <property type="protein sequence ID" value="USW49533.1"/>
    <property type="molecule type" value="Genomic_DNA"/>
</dbReference>
<feature type="region of interest" description="Disordered" evidence="4">
    <location>
        <begin position="304"/>
        <end position="345"/>
    </location>
</feature>
<feature type="compositionally biased region" description="Polar residues" evidence="4">
    <location>
        <begin position="194"/>
        <end position="206"/>
    </location>
</feature>
<dbReference type="Pfam" id="PF08573">
    <property type="entry name" value="SAE2"/>
    <property type="match status" value="1"/>
</dbReference>
<sequence>MSAMDLDLAPGQEAEQKESKLYAIIGRRDYRIEELQEENAALRARLDSLLKQQQIIINAQQTPLLQAAAPHETSPTKPFQCGYDDLDRRYAELDWRFKSLEALHRGCETKISNLDAKCKDYKARARGWYEYIERQRRHGKITRPGSSGSSKSGERRSPRREESGFDVDTTPRASVQRSLALPVREVRRTEQRSSKSPTIPSSPLPMQSFVQVEPPEPTCIPHLRVSSSQTTVEEALPIADGQEKIADSSDDEPELISERCLKRKAPRVESMANRGQGMESTANTASPVTTGVLQPISVNVPRVKQISNKSTPRRGHAGPRAKVGILSEDGDDSSQVNAPPKDAEVPSLRKDATLDGLLMGHSTESTPDVARPNIRSACNAQRRTPAQLRTPISAIKPTSPSKRPTAAALPHGIEAPPAPFQPEDEPLRLRDVRQLKLEDFKVNPNYLGSEFAFADTLRGRDDRRALHTCTKSDCCGGALQKAILMGGQKVSGKTDAEALGEYLGPQYQQLMASYGTTKQKDTVLQAHAAAFAKQHGKHRQAFERQSTPPGFWRTDFPTTQENLEDRQKARENERLLVEARYREAMMDGGQWIFRDE</sequence>
<dbReference type="Proteomes" id="UP001056384">
    <property type="component" value="Chromosome 2"/>
</dbReference>
<dbReference type="GO" id="GO:0004519">
    <property type="term" value="F:endonuclease activity"/>
    <property type="evidence" value="ECO:0007669"/>
    <property type="project" value="UniProtKB-KW"/>
</dbReference>
<evidence type="ECO:0000313" key="6">
    <source>
        <dbReference type="EMBL" id="USW49533.1"/>
    </source>
</evidence>
<accession>A0A9Q9EHQ1</accession>
<keyword evidence="6" id="KW-0255">Endonuclease</keyword>
<dbReference type="AlphaFoldDB" id="A0A9Q9EHQ1"/>
<feature type="region of interest" description="Disordered" evidence="4">
    <location>
        <begin position="535"/>
        <end position="555"/>
    </location>
</feature>
<evidence type="ECO:0000256" key="1">
    <source>
        <dbReference type="ARBA" id="ARBA00004123"/>
    </source>
</evidence>